<comment type="caution">
    <text evidence="1">The sequence shown here is derived from an EMBL/GenBank/DDBJ whole genome shotgun (WGS) entry which is preliminary data.</text>
</comment>
<dbReference type="EMBL" id="JASJQH010000052">
    <property type="protein sequence ID" value="KAK9767815.1"/>
    <property type="molecule type" value="Genomic_DNA"/>
</dbReference>
<accession>A0ABR2X212</accession>
<gene>
    <name evidence="1" type="ORF">K7432_002045</name>
</gene>
<keyword evidence="2" id="KW-1185">Reference proteome</keyword>
<sequence>MEDSTVSTAITILLNSSRMLAIFTTRYSSNGLDPAGSVWGNSFFSGLQQFAITPVRPEGSAVRTELEKVTTNQTAYNSNDICTPH</sequence>
<evidence type="ECO:0000313" key="2">
    <source>
        <dbReference type="Proteomes" id="UP001479436"/>
    </source>
</evidence>
<proteinExistence type="predicted"/>
<organism evidence="1 2">
    <name type="scientific">Basidiobolus ranarum</name>
    <dbReference type="NCBI Taxonomy" id="34480"/>
    <lineage>
        <taxon>Eukaryota</taxon>
        <taxon>Fungi</taxon>
        <taxon>Fungi incertae sedis</taxon>
        <taxon>Zoopagomycota</taxon>
        <taxon>Entomophthoromycotina</taxon>
        <taxon>Basidiobolomycetes</taxon>
        <taxon>Basidiobolales</taxon>
        <taxon>Basidiobolaceae</taxon>
        <taxon>Basidiobolus</taxon>
    </lineage>
</organism>
<dbReference type="Proteomes" id="UP001479436">
    <property type="component" value="Unassembled WGS sequence"/>
</dbReference>
<protein>
    <submittedName>
        <fullName evidence="1">Uncharacterized protein</fullName>
    </submittedName>
</protein>
<name>A0ABR2X212_9FUNG</name>
<reference evidence="1 2" key="1">
    <citation type="submission" date="2023-04" db="EMBL/GenBank/DDBJ databases">
        <title>Genome of Basidiobolus ranarum AG-B5.</title>
        <authorList>
            <person name="Stajich J.E."/>
            <person name="Carter-House D."/>
            <person name="Gryganskyi A."/>
        </authorList>
    </citation>
    <scope>NUCLEOTIDE SEQUENCE [LARGE SCALE GENOMIC DNA]</scope>
    <source>
        <strain evidence="1 2">AG-B5</strain>
    </source>
</reference>
<evidence type="ECO:0000313" key="1">
    <source>
        <dbReference type="EMBL" id="KAK9767815.1"/>
    </source>
</evidence>